<gene>
    <name evidence="7" type="ORF">HELGO_WM10417</name>
</gene>
<feature type="transmembrane region" description="Helical" evidence="6">
    <location>
        <begin position="14"/>
        <end position="36"/>
    </location>
</feature>
<dbReference type="Pfam" id="PF02646">
    <property type="entry name" value="RmuC"/>
    <property type="match status" value="1"/>
</dbReference>
<feature type="coiled-coil region" evidence="5">
    <location>
        <begin position="84"/>
        <end position="183"/>
    </location>
</feature>
<keyword evidence="6" id="KW-0472">Membrane</keyword>
<comment type="similarity">
    <text evidence="2">Belongs to the RmuC family.</text>
</comment>
<evidence type="ECO:0000256" key="1">
    <source>
        <dbReference type="ARBA" id="ARBA00003416"/>
    </source>
</evidence>
<dbReference type="PANTHER" id="PTHR30563">
    <property type="entry name" value="DNA RECOMBINATION PROTEIN RMUC"/>
    <property type="match status" value="1"/>
</dbReference>
<evidence type="ECO:0000256" key="6">
    <source>
        <dbReference type="SAM" id="Phobius"/>
    </source>
</evidence>
<dbReference type="InterPro" id="IPR003798">
    <property type="entry name" value="DNA_recombination_RmuC"/>
</dbReference>
<accession>A0A6S6SFP4</accession>
<comment type="function">
    <text evidence="1">Involved in DNA recombination.</text>
</comment>
<protein>
    <submittedName>
        <fullName evidence="7">DNA recombination protein RmuC</fullName>
    </submittedName>
</protein>
<dbReference type="EMBL" id="CACVAX010000008">
    <property type="protein sequence ID" value="CAA6803649.1"/>
    <property type="molecule type" value="Genomic_DNA"/>
</dbReference>
<evidence type="ECO:0000256" key="3">
    <source>
        <dbReference type="ARBA" id="ARBA00023054"/>
    </source>
</evidence>
<reference evidence="7" key="1">
    <citation type="submission" date="2020-01" db="EMBL/GenBank/DDBJ databases">
        <authorList>
            <person name="Meier V. D."/>
            <person name="Meier V D."/>
        </authorList>
    </citation>
    <scope>NUCLEOTIDE SEQUENCE</scope>
    <source>
        <strain evidence="7">HLG_WM_MAG_04</strain>
    </source>
</reference>
<evidence type="ECO:0000256" key="4">
    <source>
        <dbReference type="ARBA" id="ARBA00023172"/>
    </source>
</evidence>
<dbReference type="PANTHER" id="PTHR30563:SF0">
    <property type="entry name" value="DNA RECOMBINATION PROTEIN RMUC"/>
    <property type="match status" value="1"/>
</dbReference>
<keyword evidence="6" id="KW-1133">Transmembrane helix</keyword>
<name>A0A6S6SFP4_9BACT</name>
<evidence type="ECO:0000313" key="7">
    <source>
        <dbReference type="EMBL" id="CAA6803649.1"/>
    </source>
</evidence>
<dbReference type="AlphaFoldDB" id="A0A6S6SFP4"/>
<evidence type="ECO:0000256" key="5">
    <source>
        <dbReference type="SAM" id="Coils"/>
    </source>
</evidence>
<dbReference type="GO" id="GO:0006310">
    <property type="term" value="P:DNA recombination"/>
    <property type="evidence" value="ECO:0007669"/>
    <property type="project" value="UniProtKB-KW"/>
</dbReference>
<keyword evidence="6" id="KW-0812">Transmembrane</keyword>
<evidence type="ECO:0000256" key="2">
    <source>
        <dbReference type="ARBA" id="ARBA00009840"/>
    </source>
</evidence>
<organism evidence="7">
    <name type="scientific">uncultured Sulfurovum sp</name>
    <dbReference type="NCBI Taxonomy" id="269237"/>
    <lineage>
        <taxon>Bacteria</taxon>
        <taxon>Pseudomonadati</taxon>
        <taxon>Campylobacterota</taxon>
        <taxon>Epsilonproteobacteria</taxon>
        <taxon>Campylobacterales</taxon>
        <taxon>Sulfurovaceae</taxon>
        <taxon>Sulfurovum</taxon>
        <taxon>environmental samples</taxon>
    </lineage>
</organism>
<sequence length="522" mass="60359">MDSLFTGVPSENSFYIGLGLFLLITILISTIIVVFMSRISKLEAILEQAKAVDNAKEERMSEFYEAFQEERSKNMGLEKELEYFSESKDKIKDYESRVEGLKDRMVYEGQEHMKSLHEKSSALEQLSVHYELLEQNFMKQEENEKILIKRNEDLVDLNNNLHLKVRETEIKVMEQQKQNTEKMRMLQEHRGEIKEEFAQLAAKVFEGNSKEFSKLSQENLSSLIKPMESQISEFKKQINTLYTDESKDRAMLKQEIMSLKELNQQISQDAINLTNALKGEKKQQGVWGEMILEKVLESSGLRKGVEYTREVPLRNDEGKNYRPDVLVHLPDNRDLIIDAKTSLLAYERYINTSNVAKKEIYLKEHIQAIRNHIRSLSEKNYDKLLGINTLDFIFMFVPIEGALATALEHDPSLYDNAFKKQILLVGPTTLLIGLRAIENVWKYEKQTQNAKEIANRAGALYDKFVSFSDDMVKLSRQFDTLQGSFESAKKRLSHGKGNIVRQVEQLKEMGAKTSKEIPKELS</sequence>
<keyword evidence="3 5" id="KW-0175">Coiled coil</keyword>
<proteinExistence type="inferred from homology"/>
<keyword evidence="4" id="KW-0233">DNA recombination</keyword>